<gene>
    <name evidence="2" type="primary">RE1</name>
    <name evidence="2" type="ORF">EVAR_94584_1</name>
</gene>
<evidence type="ECO:0000259" key="1">
    <source>
        <dbReference type="Pfam" id="PF07727"/>
    </source>
</evidence>
<keyword evidence="3" id="KW-1185">Reference proteome</keyword>
<proteinExistence type="predicted"/>
<dbReference type="InterPro" id="IPR013103">
    <property type="entry name" value="RVT_2"/>
</dbReference>
<dbReference type="STRING" id="151549.A0A4C1UUT8"/>
<dbReference type="OrthoDB" id="411615at2759"/>
<dbReference type="GO" id="GO:0004519">
    <property type="term" value="F:endonuclease activity"/>
    <property type="evidence" value="ECO:0007669"/>
    <property type="project" value="UniProtKB-KW"/>
</dbReference>
<dbReference type="AlphaFoldDB" id="A0A4C1UUT8"/>
<dbReference type="EMBL" id="BGZK01000224">
    <property type="protein sequence ID" value="GBP29746.1"/>
    <property type="molecule type" value="Genomic_DNA"/>
</dbReference>
<keyword evidence="2" id="KW-0378">Hydrolase</keyword>
<keyword evidence="2" id="KW-0540">Nuclease</keyword>
<keyword evidence="2" id="KW-0255">Endonuclease</keyword>
<sequence length="152" mass="17831">MHIPKEKSLKWDEKARELILVGYAENVKGYKVYDPENNSVTVVQCKWVFKKKYNSVGEVRYRARLVAKGFTQKAGIDYHETFSPVLRYTTLRLLFSLSVKLNLDIRHLDVTTAFLNGYLNECVYMEKPINYRDSNDMNKVLKLKRAIYGLKQ</sequence>
<name>A0A4C1UUT8_EUMVA</name>
<comment type="caution">
    <text evidence="2">The sequence shown here is derived from an EMBL/GenBank/DDBJ whole genome shotgun (WGS) entry which is preliminary data.</text>
</comment>
<organism evidence="2 3">
    <name type="scientific">Eumeta variegata</name>
    <name type="common">Bagworm moth</name>
    <name type="synonym">Eumeta japonica</name>
    <dbReference type="NCBI Taxonomy" id="151549"/>
    <lineage>
        <taxon>Eukaryota</taxon>
        <taxon>Metazoa</taxon>
        <taxon>Ecdysozoa</taxon>
        <taxon>Arthropoda</taxon>
        <taxon>Hexapoda</taxon>
        <taxon>Insecta</taxon>
        <taxon>Pterygota</taxon>
        <taxon>Neoptera</taxon>
        <taxon>Endopterygota</taxon>
        <taxon>Lepidoptera</taxon>
        <taxon>Glossata</taxon>
        <taxon>Ditrysia</taxon>
        <taxon>Tineoidea</taxon>
        <taxon>Psychidae</taxon>
        <taxon>Oiketicinae</taxon>
        <taxon>Eumeta</taxon>
    </lineage>
</organism>
<reference evidence="2 3" key="1">
    <citation type="journal article" date="2019" name="Commun. Biol.">
        <title>The bagworm genome reveals a unique fibroin gene that provides high tensile strength.</title>
        <authorList>
            <person name="Kono N."/>
            <person name="Nakamura H."/>
            <person name="Ohtoshi R."/>
            <person name="Tomita M."/>
            <person name="Numata K."/>
            <person name="Arakawa K."/>
        </authorList>
    </citation>
    <scope>NUCLEOTIDE SEQUENCE [LARGE SCALE GENOMIC DNA]</scope>
</reference>
<protein>
    <submittedName>
        <fullName evidence="2">Retrovirus-related Pol polyprotein from transposon RE1 Endonuclease RE1</fullName>
    </submittedName>
</protein>
<feature type="domain" description="Reverse transcriptase Ty1/copia-type" evidence="1">
    <location>
        <begin position="39"/>
        <end position="152"/>
    </location>
</feature>
<accession>A0A4C1UUT8</accession>
<evidence type="ECO:0000313" key="2">
    <source>
        <dbReference type="EMBL" id="GBP29746.1"/>
    </source>
</evidence>
<evidence type="ECO:0000313" key="3">
    <source>
        <dbReference type="Proteomes" id="UP000299102"/>
    </source>
</evidence>
<dbReference type="Pfam" id="PF07727">
    <property type="entry name" value="RVT_2"/>
    <property type="match status" value="1"/>
</dbReference>
<dbReference type="Proteomes" id="UP000299102">
    <property type="component" value="Unassembled WGS sequence"/>
</dbReference>